<evidence type="ECO:0000256" key="2">
    <source>
        <dbReference type="ARBA" id="ARBA00023125"/>
    </source>
</evidence>
<dbReference type="RefSeq" id="WP_136395818.1">
    <property type="nucleotide sequence ID" value="NZ_SSND01000005.1"/>
</dbReference>
<dbReference type="Gene3D" id="1.10.10.10">
    <property type="entry name" value="Winged helix-like DNA-binding domain superfamily/Winged helix DNA-binding domain"/>
    <property type="match status" value="1"/>
</dbReference>
<gene>
    <name evidence="5" type="ORF">E7811_16785</name>
</gene>
<dbReference type="InterPro" id="IPR011711">
    <property type="entry name" value="GntR_C"/>
</dbReference>
<keyword evidence="3" id="KW-0804">Transcription</keyword>
<dbReference type="SMART" id="SM00895">
    <property type="entry name" value="FCD"/>
    <property type="match status" value="1"/>
</dbReference>
<evidence type="ECO:0000313" key="5">
    <source>
        <dbReference type="EMBL" id="THD81558.1"/>
    </source>
</evidence>
<dbReference type="OrthoDB" id="7768882at2"/>
<reference evidence="5 6" key="1">
    <citation type="submission" date="2019-04" db="EMBL/GenBank/DDBJ databases">
        <title>Draft genome sequence of Gemmobacter aestuarii sp. nov.</title>
        <authorList>
            <person name="Hameed A."/>
            <person name="Lin S.-Y."/>
            <person name="Shahina M."/>
            <person name="Lai W.-A."/>
            <person name="Young C.-C."/>
        </authorList>
    </citation>
    <scope>NUCLEOTIDE SEQUENCE [LARGE SCALE GENOMIC DNA]</scope>
    <source>
        <strain evidence="5 6">CC-PW-75</strain>
    </source>
</reference>
<accession>A0A4S3MJU8</accession>
<keyword evidence="6" id="KW-1185">Reference proteome</keyword>
<dbReference type="SUPFAM" id="SSF46785">
    <property type="entry name" value="Winged helix' DNA-binding domain"/>
    <property type="match status" value="1"/>
</dbReference>
<dbReference type="Proteomes" id="UP000309450">
    <property type="component" value="Unassembled WGS sequence"/>
</dbReference>
<keyword evidence="2" id="KW-0238">DNA-binding</keyword>
<feature type="domain" description="GntR C-terminal" evidence="4">
    <location>
        <begin position="87"/>
        <end position="215"/>
    </location>
</feature>
<name>A0A4S3MJU8_9RHOB</name>
<dbReference type="PANTHER" id="PTHR43537:SF24">
    <property type="entry name" value="GLUCONATE OPERON TRANSCRIPTIONAL REPRESSOR"/>
    <property type="match status" value="1"/>
</dbReference>
<evidence type="ECO:0000256" key="3">
    <source>
        <dbReference type="ARBA" id="ARBA00023163"/>
    </source>
</evidence>
<dbReference type="EMBL" id="SSND01000005">
    <property type="protein sequence ID" value="THD81558.1"/>
    <property type="molecule type" value="Genomic_DNA"/>
</dbReference>
<dbReference type="InterPro" id="IPR036388">
    <property type="entry name" value="WH-like_DNA-bd_sf"/>
</dbReference>
<organism evidence="5 6">
    <name type="scientific">Aliigemmobacter aestuarii</name>
    <dbReference type="NCBI Taxonomy" id="1445661"/>
    <lineage>
        <taxon>Bacteria</taxon>
        <taxon>Pseudomonadati</taxon>
        <taxon>Pseudomonadota</taxon>
        <taxon>Alphaproteobacteria</taxon>
        <taxon>Rhodobacterales</taxon>
        <taxon>Paracoccaceae</taxon>
        <taxon>Aliigemmobacter</taxon>
    </lineage>
</organism>
<sequence>MNADRQQAAPGGDTLAVQAHHSLIAALRDGRIRSGAFLSTPMLVEMLGLPLAAVREAVKLAEAGGVVSVLPKRGIVVMDAGPEMTRECLELRAIFDSEGARRIIETGASLPLSQLRDAHEALRDEARAGITPETQRRAILTDLSLHDALSEGIGLTLAARLYEDNRNRIAIIQNQRSFLPDRIVPAMDEHLAIIDALERRDADRAVAAIRHHLANTLRWWGV</sequence>
<comment type="caution">
    <text evidence="5">The sequence shown here is derived from an EMBL/GenBank/DDBJ whole genome shotgun (WGS) entry which is preliminary data.</text>
</comment>
<keyword evidence="1" id="KW-0805">Transcription regulation</keyword>
<protein>
    <submittedName>
        <fullName evidence="5">GntR family transcriptional regulator</fullName>
    </submittedName>
</protein>
<dbReference type="AlphaFoldDB" id="A0A4S3MJU8"/>
<dbReference type="SUPFAM" id="SSF48008">
    <property type="entry name" value="GntR ligand-binding domain-like"/>
    <property type="match status" value="1"/>
</dbReference>
<evidence type="ECO:0000313" key="6">
    <source>
        <dbReference type="Proteomes" id="UP000309450"/>
    </source>
</evidence>
<dbReference type="Pfam" id="PF07729">
    <property type="entry name" value="FCD"/>
    <property type="match status" value="1"/>
</dbReference>
<dbReference type="InterPro" id="IPR008920">
    <property type="entry name" value="TF_FadR/GntR_C"/>
</dbReference>
<dbReference type="GO" id="GO:0003677">
    <property type="term" value="F:DNA binding"/>
    <property type="evidence" value="ECO:0007669"/>
    <property type="project" value="UniProtKB-KW"/>
</dbReference>
<proteinExistence type="predicted"/>
<evidence type="ECO:0000256" key="1">
    <source>
        <dbReference type="ARBA" id="ARBA00023015"/>
    </source>
</evidence>
<dbReference type="PANTHER" id="PTHR43537">
    <property type="entry name" value="TRANSCRIPTIONAL REGULATOR, GNTR FAMILY"/>
    <property type="match status" value="1"/>
</dbReference>
<dbReference type="Gene3D" id="1.20.120.530">
    <property type="entry name" value="GntR ligand-binding domain-like"/>
    <property type="match status" value="1"/>
</dbReference>
<evidence type="ECO:0000259" key="4">
    <source>
        <dbReference type="SMART" id="SM00895"/>
    </source>
</evidence>
<dbReference type="InterPro" id="IPR036390">
    <property type="entry name" value="WH_DNA-bd_sf"/>
</dbReference>